<reference evidence="3 4" key="1">
    <citation type="submission" date="2024-03" db="EMBL/GenBank/DDBJ databases">
        <title>A Dehalogenimonas Isolated from Estuarine Sediments Dihaloeliminates Chlorinated Alkanes.</title>
        <authorList>
            <person name="Yang Y."/>
            <person name="Wang H."/>
        </authorList>
    </citation>
    <scope>NUCLEOTIDE SEQUENCE [LARGE SCALE GENOMIC DNA]</scope>
    <source>
        <strain evidence="3 4">W</strain>
    </source>
</reference>
<keyword evidence="4" id="KW-1185">Reference proteome</keyword>
<evidence type="ECO:0000313" key="4">
    <source>
        <dbReference type="Proteomes" id="UP001375370"/>
    </source>
</evidence>
<dbReference type="PANTHER" id="PTHR43704:SF2">
    <property type="entry name" value="HTH CRP-TYPE DOMAIN-CONTAINING PROTEIN"/>
    <property type="match status" value="1"/>
</dbReference>
<sequence length="261" mass="27992">MSDILQNKNSATRFQILVEIASKGPAVEQKTIAAQLEITPQAVSEYLKHLIAEKLVVSEGRSRYRLTSGGVNWMLKQLRDLNTYVDMAKRAVTDISVNAALALGDIKEGQEVGLIMRDGILMASTGIDAGARGVAAGNAQTGEDVGITGIRGIVPLSQGTVFLAAVPGIKEGGSHRANLERLALLVRNQKHIAALGIEAFASLKRVGVEPRYFYSVPEVVIDAARYGLEIIVVAVSDELPDLIKALSESGIEPHFIDLRPD</sequence>
<dbReference type="Gene3D" id="1.10.10.10">
    <property type="entry name" value="Winged helix-like DNA-binding domain superfamily/Winged helix DNA-binding domain"/>
    <property type="match status" value="1"/>
</dbReference>
<accession>A0ABZ2J3D7</accession>
<proteinExistence type="predicted"/>
<dbReference type="Pfam" id="PF12802">
    <property type="entry name" value="MarR_2"/>
    <property type="match status" value="1"/>
</dbReference>
<protein>
    <submittedName>
        <fullName evidence="3">MarR family transcriptional regulator</fullName>
    </submittedName>
</protein>
<evidence type="ECO:0000259" key="1">
    <source>
        <dbReference type="Pfam" id="PF12802"/>
    </source>
</evidence>
<organism evidence="3 4">
    <name type="scientific">Candidatus Dehalogenimonas loeffleri</name>
    <dbReference type="NCBI Taxonomy" id="3127115"/>
    <lineage>
        <taxon>Bacteria</taxon>
        <taxon>Bacillati</taxon>
        <taxon>Chloroflexota</taxon>
        <taxon>Dehalococcoidia</taxon>
        <taxon>Dehalococcoidales</taxon>
        <taxon>Dehalococcoidaceae</taxon>
        <taxon>Dehalogenimonas</taxon>
    </lineage>
</organism>
<dbReference type="PIRSF" id="PIRSF004955">
    <property type="entry name" value="HTH_arch"/>
    <property type="match status" value="1"/>
</dbReference>
<dbReference type="InterPro" id="IPR000835">
    <property type="entry name" value="HTH_MarR-typ"/>
</dbReference>
<evidence type="ECO:0000259" key="2">
    <source>
        <dbReference type="Pfam" id="PF25211"/>
    </source>
</evidence>
<dbReference type="InterPro" id="IPR012015">
    <property type="entry name" value="UCP_HTH_arc"/>
</dbReference>
<dbReference type="EMBL" id="CP146612">
    <property type="protein sequence ID" value="WWX25296.1"/>
    <property type="molecule type" value="Genomic_DNA"/>
</dbReference>
<feature type="domain" description="HTH marR-type" evidence="1">
    <location>
        <begin position="12"/>
        <end position="59"/>
    </location>
</feature>
<evidence type="ECO:0000313" key="3">
    <source>
        <dbReference type="EMBL" id="WWX25296.1"/>
    </source>
</evidence>
<name>A0ABZ2J3D7_9CHLR</name>
<dbReference type="Proteomes" id="UP001375370">
    <property type="component" value="Chromosome"/>
</dbReference>
<dbReference type="Pfam" id="PF25211">
    <property type="entry name" value="DUF7839"/>
    <property type="match status" value="1"/>
</dbReference>
<dbReference type="RefSeq" id="WP_338737436.1">
    <property type="nucleotide sequence ID" value="NZ_CP146612.1"/>
</dbReference>
<dbReference type="PANTHER" id="PTHR43704">
    <property type="entry name" value="BSR5907 PROTEIN"/>
    <property type="match status" value="1"/>
</dbReference>
<dbReference type="InterPro" id="IPR057161">
    <property type="entry name" value="DUF7839"/>
</dbReference>
<dbReference type="SUPFAM" id="SSF46785">
    <property type="entry name" value="Winged helix' DNA-binding domain"/>
    <property type="match status" value="1"/>
</dbReference>
<feature type="domain" description="DUF7839" evidence="2">
    <location>
        <begin position="156"/>
        <end position="251"/>
    </location>
</feature>
<dbReference type="InterPro" id="IPR036390">
    <property type="entry name" value="WH_DNA-bd_sf"/>
</dbReference>
<gene>
    <name evidence="3" type="ORF">V8247_08575</name>
</gene>
<dbReference type="InterPro" id="IPR036388">
    <property type="entry name" value="WH-like_DNA-bd_sf"/>
</dbReference>